<dbReference type="PROSITE" id="PS50043">
    <property type="entry name" value="HTH_LUXR_2"/>
    <property type="match status" value="1"/>
</dbReference>
<feature type="transmembrane region" description="Helical" evidence="4">
    <location>
        <begin position="56"/>
        <end position="74"/>
    </location>
</feature>
<evidence type="ECO:0000256" key="4">
    <source>
        <dbReference type="SAM" id="Phobius"/>
    </source>
</evidence>
<dbReference type="SUPFAM" id="SSF46894">
    <property type="entry name" value="C-terminal effector domain of the bipartite response regulators"/>
    <property type="match status" value="1"/>
</dbReference>
<gene>
    <name evidence="6" type="ORF">C1876_12765</name>
    <name evidence="7" type="ORF">DMP09_09350</name>
</gene>
<feature type="transmembrane region" description="Helical" evidence="4">
    <location>
        <begin position="350"/>
        <end position="371"/>
    </location>
</feature>
<evidence type="ECO:0000313" key="7">
    <source>
        <dbReference type="EMBL" id="RNM41535.1"/>
    </source>
</evidence>
<dbReference type="PANTHER" id="PTHR44688">
    <property type="entry name" value="DNA-BINDING TRANSCRIPTIONAL ACTIVATOR DEVR_DOSR"/>
    <property type="match status" value="1"/>
</dbReference>
<dbReference type="PRINTS" id="PR00038">
    <property type="entry name" value="HTHLUXR"/>
</dbReference>
<dbReference type="AlphaFoldDB" id="A0A3N0IX71"/>
<keyword evidence="8" id="KW-1185">Reference proteome</keyword>
<reference evidence="6 8" key="1">
    <citation type="journal article" date="2018" name="Elife">
        <title>Discovery and characterization of a prevalent human gut bacterial enzyme sufficient for the inactivation of a family of plant toxins.</title>
        <authorList>
            <person name="Koppel N."/>
            <person name="Bisanz J.E."/>
            <person name="Pandelia M.E."/>
            <person name="Turnbaugh P.J."/>
            <person name="Balskus E.P."/>
        </authorList>
    </citation>
    <scope>NUCLEOTIDE SEQUENCE [LARGE SCALE GENOMIC DNA]</scope>
    <source>
        <strain evidence="6 8">DSM 16107</strain>
    </source>
</reference>
<feature type="transmembrane region" description="Helical" evidence="4">
    <location>
        <begin position="109"/>
        <end position="129"/>
    </location>
</feature>
<feature type="transmembrane region" description="Helical" evidence="4">
    <location>
        <begin position="259"/>
        <end position="278"/>
    </location>
</feature>
<dbReference type="CDD" id="cd06170">
    <property type="entry name" value="LuxR_C_like"/>
    <property type="match status" value="1"/>
</dbReference>
<feature type="transmembrane region" description="Helical" evidence="4">
    <location>
        <begin position="223"/>
        <end position="244"/>
    </location>
</feature>
<evidence type="ECO:0000313" key="6">
    <source>
        <dbReference type="EMBL" id="RDB67554.1"/>
    </source>
</evidence>
<dbReference type="EMBL" id="QICC01000034">
    <property type="protein sequence ID" value="RNM41535.1"/>
    <property type="molecule type" value="Genomic_DNA"/>
</dbReference>
<feature type="transmembrane region" description="Helical" evidence="4">
    <location>
        <begin position="20"/>
        <end position="44"/>
    </location>
</feature>
<comment type="caution">
    <text evidence="7">The sequence shown here is derived from an EMBL/GenBank/DDBJ whole genome shotgun (WGS) entry which is preliminary data.</text>
</comment>
<feature type="transmembrane region" description="Helical" evidence="4">
    <location>
        <begin position="168"/>
        <end position="186"/>
    </location>
</feature>
<evidence type="ECO:0000259" key="5">
    <source>
        <dbReference type="PROSITE" id="PS50043"/>
    </source>
</evidence>
<sequence>MTPGRQLIDVTSGAARRPFLVAVLGFALLYAVCVSFFYSSWLVGQPDFSVTMFDNALNPSIFLASVLFSFIVGAKLPVKRLPLLVVGYVAFAAAIGGMIAAALTGAAPGLVSGAAIAAGVGMGFVMPFYFELFAPYSSRAIAAACGMMSLGGMAIAMVADLLPSPVGFALYAACLAGSACCFAYAARRREGAGAGATTAPAAGGTAASPASAPAGKALSRRDFLDVFLVSGICTFALSIVYGIVDTAAMGGSFSPEVSLLISQFGGIAAAIVFLLYFGTRSNPSPSLLFNVVFGILATGILFLPFLSGDYAVSLNILAAAGWKLVMLSLFFLVVVTYAHDGKRLLVGISLAYALPRLGLFIGQNIALFLGIGSTADFVRMTAVTFFLLYLVLMVIWMVNSHERKKAVAQARVADELLDRMAHEQQDVRRARCDVLADEHGLTNREKDILYLLAQGRDLAFICETLFLSKNTVKSYQKTIYAKLDVHSKQEIIDRTQD</sequence>
<organism evidence="7 9">
    <name type="scientific">Eggerthella sinensis</name>
    <dbReference type="NCBI Taxonomy" id="242230"/>
    <lineage>
        <taxon>Bacteria</taxon>
        <taxon>Bacillati</taxon>
        <taxon>Actinomycetota</taxon>
        <taxon>Coriobacteriia</taxon>
        <taxon>Eggerthellales</taxon>
        <taxon>Eggerthellaceae</taxon>
        <taxon>Eggerthella</taxon>
    </lineage>
</organism>
<dbReference type="Pfam" id="PF00196">
    <property type="entry name" value="GerE"/>
    <property type="match status" value="1"/>
</dbReference>
<keyword evidence="4" id="KW-1133">Transmembrane helix</keyword>
<protein>
    <submittedName>
        <fullName evidence="7">Helix-turn-helix transcriptional regulator</fullName>
    </submittedName>
</protein>
<dbReference type="GO" id="GO:0003677">
    <property type="term" value="F:DNA binding"/>
    <property type="evidence" value="ECO:0007669"/>
    <property type="project" value="UniProtKB-KW"/>
</dbReference>
<keyword evidence="4" id="KW-0472">Membrane</keyword>
<evidence type="ECO:0000256" key="3">
    <source>
        <dbReference type="ARBA" id="ARBA00023163"/>
    </source>
</evidence>
<reference evidence="7" key="3">
    <citation type="journal article" date="2019" name="Microbiol. Resour. Announc.">
        <title>Draft Genome Sequences of Type Strains of Gordonibacter faecihominis, Paraeggerthella hongkongensis, Parvibacter caecicola,Slackia equolifaciens, Slackia faecicanis, and Slackia isoflavoniconvertens.</title>
        <authorList>
            <person name="Danylec N."/>
            <person name="Stoll D.A."/>
            <person name="Dotsch A."/>
            <person name="Huch M."/>
        </authorList>
    </citation>
    <scope>NUCLEOTIDE SEQUENCE</scope>
    <source>
        <strain evidence="7">DSM 16107</strain>
    </source>
</reference>
<dbReference type="EMBL" id="PPTT01000024">
    <property type="protein sequence ID" value="RDB67554.1"/>
    <property type="molecule type" value="Genomic_DNA"/>
</dbReference>
<dbReference type="InterPro" id="IPR036388">
    <property type="entry name" value="WH-like_DNA-bd_sf"/>
</dbReference>
<dbReference type="Gene3D" id="1.10.10.10">
    <property type="entry name" value="Winged helix-like DNA-binding domain superfamily/Winged helix DNA-binding domain"/>
    <property type="match status" value="1"/>
</dbReference>
<reference evidence="9" key="2">
    <citation type="submission" date="2018-05" db="EMBL/GenBank/DDBJ databases">
        <title>Genome Sequencing of selected type strains of the family Eggerthellaceae.</title>
        <authorList>
            <person name="Danylec N."/>
            <person name="Stoll D.A."/>
            <person name="Doetsch A."/>
            <person name="Huch M."/>
        </authorList>
    </citation>
    <scope>NUCLEOTIDE SEQUENCE [LARGE SCALE GENOMIC DNA]</scope>
    <source>
        <strain evidence="9">DSM 16107</strain>
    </source>
</reference>
<keyword evidence="2" id="KW-0238">DNA-binding</keyword>
<dbReference type="SMART" id="SM00421">
    <property type="entry name" value="HTH_LUXR"/>
    <property type="match status" value="1"/>
</dbReference>
<dbReference type="PANTHER" id="PTHR44688:SF16">
    <property type="entry name" value="DNA-BINDING TRANSCRIPTIONAL ACTIVATOR DEVR_DOSR"/>
    <property type="match status" value="1"/>
</dbReference>
<feature type="transmembrane region" description="Helical" evidence="4">
    <location>
        <begin position="312"/>
        <end position="338"/>
    </location>
</feature>
<evidence type="ECO:0000256" key="2">
    <source>
        <dbReference type="ARBA" id="ARBA00023125"/>
    </source>
</evidence>
<dbReference type="InterPro" id="IPR000792">
    <property type="entry name" value="Tscrpt_reg_LuxR_C"/>
</dbReference>
<dbReference type="RefSeq" id="WP_114547107.1">
    <property type="nucleotide sequence ID" value="NZ_PPTT01000024.1"/>
</dbReference>
<evidence type="ECO:0000313" key="9">
    <source>
        <dbReference type="Proteomes" id="UP000270112"/>
    </source>
</evidence>
<feature type="transmembrane region" description="Helical" evidence="4">
    <location>
        <begin position="81"/>
        <end position="103"/>
    </location>
</feature>
<feature type="transmembrane region" description="Helical" evidence="4">
    <location>
        <begin position="377"/>
        <end position="398"/>
    </location>
</feature>
<feature type="domain" description="HTH luxR-type" evidence="5">
    <location>
        <begin position="434"/>
        <end position="497"/>
    </location>
</feature>
<feature type="transmembrane region" description="Helical" evidence="4">
    <location>
        <begin position="141"/>
        <end position="162"/>
    </location>
</feature>
<accession>A0A3N0IX71</accession>
<dbReference type="Proteomes" id="UP000253817">
    <property type="component" value="Unassembled WGS sequence"/>
</dbReference>
<dbReference type="InterPro" id="IPR016032">
    <property type="entry name" value="Sig_transdc_resp-reg_C-effctor"/>
</dbReference>
<name>A0A3N0IX71_9ACTN</name>
<evidence type="ECO:0000313" key="8">
    <source>
        <dbReference type="Proteomes" id="UP000253817"/>
    </source>
</evidence>
<dbReference type="GO" id="GO:0006355">
    <property type="term" value="P:regulation of DNA-templated transcription"/>
    <property type="evidence" value="ECO:0007669"/>
    <property type="project" value="InterPro"/>
</dbReference>
<proteinExistence type="predicted"/>
<feature type="transmembrane region" description="Helical" evidence="4">
    <location>
        <begin position="287"/>
        <end position="306"/>
    </location>
</feature>
<evidence type="ECO:0000256" key="1">
    <source>
        <dbReference type="ARBA" id="ARBA00023015"/>
    </source>
</evidence>
<keyword evidence="1" id="KW-0805">Transcription regulation</keyword>
<keyword evidence="3" id="KW-0804">Transcription</keyword>
<keyword evidence="4" id="KW-0812">Transmembrane</keyword>
<dbReference type="OrthoDB" id="9816529at2"/>
<dbReference type="Proteomes" id="UP000270112">
    <property type="component" value="Unassembled WGS sequence"/>
</dbReference>